<evidence type="ECO:0000313" key="5">
    <source>
        <dbReference type="Proteomes" id="UP000823399"/>
    </source>
</evidence>
<dbReference type="AlphaFoldDB" id="A0A9P7F7Q6"/>
<dbReference type="OrthoDB" id="26722at2759"/>
<dbReference type="PANTHER" id="PTHR44329">
    <property type="entry name" value="SERINE/THREONINE-PROTEIN KINASE TNNI3K-RELATED"/>
    <property type="match status" value="1"/>
</dbReference>
<dbReference type="Gene3D" id="1.10.510.10">
    <property type="entry name" value="Transferase(Phosphotransferase) domain 1"/>
    <property type="match status" value="1"/>
</dbReference>
<dbReference type="InterPro" id="IPR011009">
    <property type="entry name" value="Kinase-like_dom_sf"/>
</dbReference>
<accession>A0A9P7F7Q6</accession>
<dbReference type="InterPro" id="IPR051681">
    <property type="entry name" value="Ser/Thr_Kinases-Pseudokinases"/>
</dbReference>
<dbReference type="SUPFAM" id="SSF56112">
    <property type="entry name" value="Protein kinase-like (PK-like)"/>
    <property type="match status" value="1"/>
</dbReference>
<sequence>MAGGSLRDYLKQEHSVLSAHQKLDILLEVAHGIEYLHKQDVAHGNLTGDNVFIDGSGRLPGDARYTALESIFTGGGTRAPKPTKEGDVYSYGCVAILVCYTAHLLLHFTPLFPRYCRERCRTGGFGKRTKYLQKKKRVHHLFIVLLRLMKRT</sequence>
<name>A0A9P7F7Q6_9AGAM</name>
<feature type="domain" description="Protein kinase" evidence="3">
    <location>
        <begin position="1"/>
        <end position="152"/>
    </location>
</feature>
<dbReference type="PANTHER" id="PTHR44329:SF298">
    <property type="entry name" value="MIXED LINEAGE KINASE DOMAIN-LIKE PROTEIN"/>
    <property type="match status" value="1"/>
</dbReference>
<organism evidence="4 5">
    <name type="scientific">Suillus discolor</name>
    <dbReference type="NCBI Taxonomy" id="1912936"/>
    <lineage>
        <taxon>Eukaryota</taxon>
        <taxon>Fungi</taxon>
        <taxon>Dikarya</taxon>
        <taxon>Basidiomycota</taxon>
        <taxon>Agaricomycotina</taxon>
        <taxon>Agaricomycetes</taxon>
        <taxon>Agaricomycetidae</taxon>
        <taxon>Boletales</taxon>
        <taxon>Suillineae</taxon>
        <taxon>Suillaceae</taxon>
        <taxon>Suillus</taxon>
    </lineage>
</organism>
<dbReference type="Pfam" id="PF07714">
    <property type="entry name" value="PK_Tyr_Ser-Thr"/>
    <property type="match status" value="1"/>
</dbReference>
<dbReference type="EMBL" id="JABBWM010000026">
    <property type="protein sequence ID" value="KAG2108611.1"/>
    <property type="molecule type" value="Genomic_DNA"/>
</dbReference>
<dbReference type="GO" id="GO:0005524">
    <property type="term" value="F:ATP binding"/>
    <property type="evidence" value="ECO:0007669"/>
    <property type="project" value="UniProtKB-KW"/>
</dbReference>
<protein>
    <submittedName>
        <fullName evidence="4">Kinase-like domain-containing protein</fullName>
    </submittedName>
</protein>
<keyword evidence="4" id="KW-0418">Kinase</keyword>
<keyword evidence="1" id="KW-0547">Nucleotide-binding</keyword>
<evidence type="ECO:0000256" key="1">
    <source>
        <dbReference type="ARBA" id="ARBA00022741"/>
    </source>
</evidence>
<dbReference type="GO" id="GO:0004674">
    <property type="term" value="F:protein serine/threonine kinase activity"/>
    <property type="evidence" value="ECO:0007669"/>
    <property type="project" value="TreeGrafter"/>
</dbReference>
<evidence type="ECO:0000259" key="3">
    <source>
        <dbReference type="PROSITE" id="PS50011"/>
    </source>
</evidence>
<reference evidence="4" key="1">
    <citation type="journal article" date="2020" name="New Phytol.">
        <title>Comparative genomics reveals dynamic genome evolution in host specialist ectomycorrhizal fungi.</title>
        <authorList>
            <person name="Lofgren L.A."/>
            <person name="Nguyen N.H."/>
            <person name="Vilgalys R."/>
            <person name="Ruytinx J."/>
            <person name="Liao H.L."/>
            <person name="Branco S."/>
            <person name="Kuo A."/>
            <person name="LaButti K."/>
            <person name="Lipzen A."/>
            <person name="Andreopoulos W."/>
            <person name="Pangilinan J."/>
            <person name="Riley R."/>
            <person name="Hundley H."/>
            <person name="Na H."/>
            <person name="Barry K."/>
            <person name="Grigoriev I.V."/>
            <person name="Stajich J.E."/>
            <person name="Kennedy P.G."/>
        </authorList>
    </citation>
    <scope>NUCLEOTIDE SEQUENCE</scope>
    <source>
        <strain evidence="4">FC423</strain>
    </source>
</reference>
<dbReference type="InterPro" id="IPR001245">
    <property type="entry name" value="Ser-Thr/Tyr_kinase_cat_dom"/>
</dbReference>
<keyword evidence="4" id="KW-0808">Transferase</keyword>
<dbReference type="Proteomes" id="UP000823399">
    <property type="component" value="Unassembled WGS sequence"/>
</dbReference>
<gene>
    <name evidence="4" type="ORF">F5147DRAFT_164271</name>
</gene>
<proteinExistence type="predicted"/>
<dbReference type="RefSeq" id="XP_041292981.1">
    <property type="nucleotide sequence ID" value="XM_041428348.1"/>
</dbReference>
<evidence type="ECO:0000313" key="4">
    <source>
        <dbReference type="EMBL" id="KAG2108611.1"/>
    </source>
</evidence>
<keyword evidence="2" id="KW-0067">ATP-binding</keyword>
<dbReference type="PROSITE" id="PS50011">
    <property type="entry name" value="PROTEIN_KINASE_DOM"/>
    <property type="match status" value="1"/>
</dbReference>
<keyword evidence="5" id="KW-1185">Reference proteome</keyword>
<evidence type="ECO:0000256" key="2">
    <source>
        <dbReference type="ARBA" id="ARBA00022840"/>
    </source>
</evidence>
<dbReference type="GeneID" id="64690607"/>
<comment type="caution">
    <text evidence="4">The sequence shown here is derived from an EMBL/GenBank/DDBJ whole genome shotgun (WGS) entry which is preliminary data.</text>
</comment>
<dbReference type="InterPro" id="IPR000719">
    <property type="entry name" value="Prot_kinase_dom"/>
</dbReference>